<gene>
    <name evidence="16" type="ORF">E0F26_12130</name>
</gene>
<evidence type="ECO:0000256" key="10">
    <source>
        <dbReference type="ARBA" id="ARBA00035657"/>
    </source>
</evidence>
<dbReference type="PANTHER" id="PTHR39579:SF1">
    <property type="entry name" value="INNER MEMBRANE PROTEIN YHCB"/>
    <property type="match status" value="1"/>
</dbReference>
<keyword evidence="3" id="KW-0997">Cell inner membrane</keyword>
<keyword evidence="5 15" id="KW-0812">Transmembrane</keyword>
<keyword evidence="2" id="KW-1003">Cell membrane</keyword>
<proteinExistence type="inferred from homology"/>
<dbReference type="Proteomes" id="UP001317963">
    <property type="component" value="Chromosome"/>
</dbReference>
<evidence type="ECO:0000313" key="17">
    <source>
        <dbReference type="Proteomes" id="UP001317963"/>
    </source>
</evidence>
<evidence type="ECO:0000256" key="8">
    <source>
        <dbReference type="ARBA" id="ARBA00023136"/>
    </source>
</evidence>
<comment type="similarity">
    <text evidence="10">Belongs to the ZapG family.</text>
</comment>
<evidence type="ECO:0000313" key="16">
    <source>
        <dbReference type="EMBL" id="UZP75439.1"/>
    </source>
</evidence>
<reference evidence="16 17" key="1">
    <citation type="submission" date="2019-02" db="EMBL/GenBank/DDBJ databases">
        <title>Halieaceae_genomes.</title>
        <authorList>
            <person name="Li S.-H."/>
        </authorList>
    </citation>
    <scope>NUCLEOTIDE SEQUENCE [LARGE SCALE GENOMIC DNA]</scope>
    <source>
        <strain evidence="16 17">JH123</strain>
    </source>
</reference>
<protein>
    <recommendedName>
        <fullName evidence="11">Z-ring associated protein G</fullName>
    </recommendedName>
    <alternativeName>
        <fullName evidence="12">Cell division protein ZapG</fullName>
    </alternativeName>
</protein>
<feature type="coiled-coil region" evidence="13">
    <location>
        <begin position="31"/>
        <end position="58"/>
    </location>
</feature>
<evidence type="ECO:0000256" key="14">
    <source>
        <dbReference type="SAM" id="MobiDB-lite"/>
    </source>
</evidence>
<keyword evidence="4" id="KW-0132">Cell division</keyword>
<evidence type="ECO:0000256" key="13">
    <source>
        <dbReference type="SAM" id="Coils"/>
    </source>
</evidence>
<dbReference type="EMBL" id="CP036501">
    <property type="protein sequence ID" value="UZP75439.1"/>
    <property type="molecule type" value="Genomic_DNA"/>
</dbReference>
<keyword evidence="6" id="KW-0133">Cell shape</keyword>
<keyword evidence="8 15" id="KW-0472">Membrane</keyword>
<keyword evidence="13" id="KW-0175">Coiled coil</keyword>
<evidence type="ECO:0000256" key="7">
    <source>
        <dbReference type="ARBA" id="ARBA00022989"/>
    </source>
</evidence>
<feature type="transmembrane region" description="Helical" evidence="15">
    <location>
        <begin position="7"/>
        <end position="27"/>
    </location>
</feature>
<evidence type="ECO:0000256" key="1">
    <source>
        <dbReference type="ARBA" id="ARBA00004377"/>
    </source>
</evidence>
<keyword evidence="17" id="KW-1185">Reference proteome</keyword>
<evidence type="ECO:0000256" key="3">
    <source>
        <dbReference type="ARBA" id="ARBA00022519"/>
    </source>
</evidence>
<comment type="subcellular location">
    <subcellularLocation>
        <location evidence="1">Cell inner membrane</location>
        <topology evidence="1">Single-pass membrane protein</topology>
    </subcellularLocation>
</comment>
<evidence type="ECO:0000256" key="15">
    <source>
        <dbReference type="SAM" id="Phobius"/>
    </source>
</evidence>
<evidence type="ECO:0000256" key="2">
    <source>
        <dbReference type="ARBA" id="ARBA00022475"/>
    </source>
</evidence>
<dbReference type="RefSeq" id="WP_279241926.1">
    <property type="nucleotide sequence ID" value="NZ_CP036501.1"/>
</dbReference>
<evidence type="ECO:0000256" key="12">
    <source>
        <dbReference type="ARBA" id="ARBA00035727"/>
    </source>
</evidence>
<dbReference type="PANTHER" id="PTHR39579">
    <property type="entry name" value="INNER MEMBRANE PROTEIN YHCB"/>
    <property type="match status" value="1"/>
</dbReference>
<evidence type="ECO:0000256" key="5">
    <source>
        <dbReference type="ARBA" id="ARBA00022692"/>
    </source>
</evidence>
<dbReference type="Pfam" id="PF06295">
    <property type="entry name" value="ZapG-like"/>
    <property type="match status" value="1"/>
</dbReference>
<evidence type="ECO:0000256" key="11">
    <source>
        <dbReference type="ARBA" id="ARBA00035703"/>
    </source>
</evidence>
<evidence type="ECO:0000256" key="6">
    <source>
        <dbReference type="ARBA" id="ARBA00022960"/>
    </source>
</evidence>
<organism evidence="16 17">
    <name type="scientific">Candidatus Paraluminiphilus aquimaris</name>
    <dbReference type="NCBI Taxonomy" id="2518994"/>
    <lineage>
        <taxon>Bacteria</taxon>
        <taxon>Pseudomonadati</taxon>
        <taxon>Pseudomonadota</taxon>
        <taxon>Gammaproteobacteria</taxon>
        <taxon>Cellvibrionales</taxon>
        <taxon>Halieaceae</taxon>
        <taxon>Candidatus Paraluminiphilus</taxon>
    </lineage>
</organism>
<evidence type="ECO:0000256" key="9">
    <source>
        <dbReference type="ARBA" id="ARBA00023306"/>
    </source>
</evidence>
<feature type="region of interest" description="Disordered" evidence="14">
    <location>
        <begin position="121"/>
        <end position="142"/>
    </location>
</feature>
<dbReference type="InterPro" id="IPR009386">
    <property type="entry name" value="ZapG-like"/>
</dbReference>
<keyword evidence="9" id="KW-0131">Cell cycle</keyword>
<accession>A0ABY6Q818</accession>
<name>A0ABY6Q818_9GAMM</name>
<sequence length="152" mass="16672">METTATTLGYFLLVGFAVGLAAGWWAATQRKDNNDDVINELRDEVEAAKAAHRSYEQSVTSHFANTAQLLHRMQDDYRSIYTHIASGAQELCDADVASQLDDTKLVGSAFDLADHLVDPAQPLDYAPKKNPDEAGQLSEEFGLERAFKPNVG</sequence>
<evidence type="ECO:0000256" key="4">
    <source>
        <dbReference type="ARBA" id="ARBA00022618"/>
    </source>
</evidence>
<keyword evidence="7 15" id="KW-1133">Transmembrane helix</keyword>